<comment type="caution">
    <text evidence="1">The sequence shown here is derived from an EMBL/GenBank/DDBJ whole genome shotgun (WGS) entry which is preliminary data.</text>
</comment>
<accession>A0AAV4UR18</accession>
<evidence type="ECO:0000313" key="2">
    <source>
        <dbReference type="Proteomes" id="UP001054945"/>
    </source>
</evidence>
<gene>
    <name evidence="1" type="ORF">CEXT_613301</name>
</gene>
<dbReference type="EMBL" id="BPLR01013285">
    <property type="protein sequence ID" value="GIY60164.1"/>
    <property type="molecule type" value="Genomic_DNA"/>
</dbReference>
<organism evidence="1 2">
    <name type="scientific">Caerostris extrusa</name>
    <name type="common">Bark spider</name>
    <name type="synonym">Caerostris bankana</name>
    <dbReference type="NCBI Taxonomy" id="172846"/>
    <lineage>
        <taxon>Eukaryota</taxon>
        <taxon>Metazoa</taxon>
        <taxon>Ecdysozoa</taxon>
        <taxon>Arthropoda</taxon>
        <taxon>Chelicerata</taxon>
        <taxon>Arachnida</taxon>
        <taxon>Araneae</taxon>
        <taxon>Araneomorphae</taxon>
        <taxon>Entelegynae</taxon>
        <taxon>Araneoidea</taxon>
        <taxon>Araneidae</taxon>
        <taxon>Caerostris</taxon>
    </lineage>
</organism>
<evidence type="ECO:0000313" key="1">
    <source>
        <dbReference type="EMBL" id="GIY60164.1"/>
    </source>
</evidence>
<keyword evidence="2" id="KW-1185">Reference proteome</keyword>
<protein>
    <submittedName>
        <fullName evidence="1">Uncharacterized protein</fullName>
    </submittedName>
</protein>
<name>A0AAV4UR18_CAEEX</name>
<sequence>MHLATHFGGAEIAYDLSQFPGRYSKLINSSKRKKDNKCHDRISGHTDPFSYPLATFHGSMPTQKPKIKSTTRNDSMVINFTGNGCSFFKIFSPLSAMHPLLPTV</sequence>
<dbReference type="Proteomes" id="UP001054945">
    <property type="component" value="Unassembled WGS sequence"/>
</dbReference>
<proteinExistence type="predicted"/>
<reference evidence="1 2" key="1">
    <citation type="submission" date="2021-06" db="EMBL/GenBank/DDBJ databases">
        <title>Caerostris extrusa draft genome.</title>
        <authorList>
            <person name="Kono N."/>
            <person name="Arakawa K."/>
        </authorList>
    </citation>
    <scope>NUCLEOTIDE SEQUENCE [LARGE SCALE GENOMIC DNA]</scope>
</reference>
<dbReference type="AlphaFoldDB" id="A0AAV4UR18"/>